<dbReference type="RefSeq" id="WP_011143644.1">
    <property type="nucleotide sequence ID" value="NC_005125.1"/>
</dbReference>
<reference evidence="1 2" key="1">
    <citation type="journal article" date="2003" name="DNA Res.">
        <title>Complete genome structure of Gloeobacter violaceus PCC 7421, a cyanobacterium that lacks thylakoids.</title>
        <authorList>
            <person name="Nakamura Y."/>
            <person name="Kaneko T."/>
            <person name="Sato S."/>
            <person name="Mimuro M."/>
            <person name="Miyashita H."/>
            <person name="Tsuchiya T."/>
            <person name="Sasamoto S."/>
            <person name="Watanabe A."/>
            <person name="Kawashima K."/>
            <person name="Kishida Y."/>
            <person name="Kiyokawa C."/>
            <person name="Kohara M."/>
            <person name="Matsumoto M."/>
            <person name="Matsuno A."/>
            <person name="Nakazaki N."/>
            <person name="Shimpo S."/>
            <person name="Takeuchi C."/>
            <person name="Yamada M."/>
            <person name="Tabata S."/>
        </authorList>
    </citation>
    <scope>NUCLEOTIDE SEQUENCE [LARGE SCALE GENOMIC DNA]</scope>
    <source>
        <strain evidence="2">ATCC 29082 / PCC 7421</strain>
    </source>
</reference>
<dbReference type="AlphaFoldDB" id="Q7NF71"/>
<gene>
    <name evidence="1" type="ordered locus">gsl3655</name>
</gene>
<protein>
    <submittedName>
        <fullName evidence="1">Gsl3655 protein</fullName>
    </submittedName>
</protein>
<evidence type="ECO:0000313" key="2">
    <source>
        <dbReference type="Proteomes" id="UP000000557"/>
    </source>
</evidence>
<dbReference type="EnsemblBacteria" id="BAC91596">
    <property type="protein sequence ID" value="BAC91596"/>
    <property type="gene ID" value="BAC91596"/>
</dbReference>
<dbReference type="InParanoid" id="Q7NF71"/>
<reference evidence="1 2" key="2">
    <citation type="journal article" date="2003" name="DNA Res.">
        <title>Complete genome structure of Gloeobacter violaceus PCC 7421, a cyanobacterium that lacks thylakoids (supplement).</title>
        <authorList>
            <person name="Nakamura Y."/>
            <person name="Kaneko T."/>
            <person name="Sato S."/>
            <person name="Mimuro M."/>
            <person name="Miyashita H."/>
            <person name="Tsuchiya T."/>
            <person name="Sasamoto S."/>
            <person name="Watanabe A."/>
            <person name="Kawashima K."/>
            <person name="Kishida Y."/>
            <person name="Kiyokawa C."/>
            <person name="Kohara M."/>
            <person name="Matsumoto M."/>
            <person name="Matsuno A."/>
            <person name="Nakazaki N."/>
            <person name="Shimpo S."/>
            <person name="Takeuchi C."/>
            <person name="Yamada M."/>
            <person name="Tabata S."/>
        </authorList>
    </citation>
    <scope>NUCLEOTIDE SEQUENCE [LARGE SCALE GENOMIC DNA]</scope>
    <source>
        <strain evidence="2">ATCC 29082 / PCC 7421</strain>
    </source>
</reference>
<dbReference type="HOGENOM" id="CLU_2752123_0_0_3"/>
<keyword evidence="2" id="KW-1185">Reference proteome</keyword>
<accession>Q7NF71</accession>
<name>Q7NF71_GLOVI</name>
<sequence length="70" mass="7680">MYLPRFKGDGPGILGHAIDFDGIAQVLLEDLLLAARLASLSLVGWRVFGSLLRNIMARAGDDEVRLRTMP</sequence>
<proteinExistence type="predicted"/>
<dbReference type="EMBL" id="BA000045">
    <property type="protein sequence ID" value="BAC91596.1"/>
    <property type="molecule type" value="Genomic_DNA"/>
</dbReference>
<organism evidence="1 2">
    <name type="scientific">Gloeobacter violaceus (strain ATCC 29082 / PCC 7421)</name>
    <dbReference type="NCBI Taxonomy" id="251221"/>
    <lineage>
        <taxon>Bacteria</taxon>
        <taxon>Bacillati</taxon>
        <taxon>Cyanobacteriota</taxon>
        <taxon>Cyanophyceae</taxon>
        <taxon>Gloeobacterales</taxon>
        <taxon>Gloeobacteraceae</taxon>
        <taxon>Gloeobacter</taxon>
    </lineage>
</organism>
<dbReference type="Proteomes" id="UP000000557">
    <property type="component" value="Chromosome"/>
</dbReference>
<dbReference type="KEGG" id="gvi:gsl3655"/>
<evidence type="ECO:0000313" key="1">
    <source>
        <dbReference type="EMBL" id="BAC91596.1"/>
    </source>
</evidence>
<dbReference type="eggNOG" id="ENOG502ZBT2">
    <property type="taxonomic scope" value="Bacteria"/>
</dbReference>